<accession>A0A974Y1R4</accession>
<dbReference type="AlphaFoldDB" id="A0A974Y1R4"/>
<dbReference type="InterPro" id="IPR035901">
    <property type="entry name" value="GIY-YIG_endonuc_sf"/>
</dbReference>
<reference evidence="3 4" key="1">
    <citation type="submission" date="2021-03" db="EMBL/GenBank/DDBJ databases">
        <title>Lysobacter sp. nov. isolated from soil of gangwondo yeongwol, south Korea.</title>
        <authorList>
            <person name="Kim K.R."/>
            <person name="Kim K.H."/>
            <person name="Jeon C.O."/>
        </authorList>
    </citation>
    <scope>NUCLEOTIDE SEQUENCE [LARGE SCALE GENOMIC DNA]</scope>
    <source>
        <strain evidence="3 4">R19</strain>
    </source>
</reference>
<dbReference type="InterPro" id="IPR000305">
    <property type="entry name" value="GIY-YIG_endonuc"/>
</dbReference>
<dbReference type="InterPro" id="IPR050190">
    <property type="entry name" value="UPF0213_domain"/>
</dbReference>
<dbReference type="Proteomes" id="UP000639274">
    <property type="component" value="Chromosome"/>
</dbReference>
<evidence type="ECO:0000256" key="1">
    <source>
        <dbReference type="ARBA" id="ARBA00007435"/>
    </source>
</evidence>
<proteinExistence type="inferred from homology"/>
<gene>
    <name evidence="3" type="ORF">I8J32_007670</name>
</gene>
<dbReference type="PANTHER" id="PTHR34477:SF5">
    <property type="entry name" value="BSL5627 PROTEIN"/>
    <property type="match status" value="1"/>
</dbReference>
<dbReference type="PROSITE" id="PS50164">
    <property type="entry name" value="GIY_YIG"/>
    <property type="match status" value="1"/>
</dbReference>
<evidence type="ECO:0000313" key="4">
    <source>
        <dbReference type="Proteomes" id="UP000639274"/>
    </source>
</evidence>
<evidence type="ECO:0000259" key="2">
    <source>
        <dbReference type="PROSITE" id="PS50164"/>
    </source>
</evidence>
<dbReference type="RefSeq" id="WP_200610333.1">
    <property type="nucleotide sequence ID" value="NZ_CP071518.1"/>
</dbReference>
<dbReference type="SUPFAM" id="SSF82771">
    <property type="entry name" value="GIY-YIG endonuclease"/>
    <property type="match status" value="1"/>
</dbReference>
<name>A0A974Y1R4_9GAMM</name>
<dbReference type="PANTHER" id="PTHR34477">
    <property type="entry name" value="UPF0213 PROTEIN YHBQ"/>
    <property type="match status" value="1"/>
</dbReference>
<dbReference type="CDD" id="cd10448">
    <property type="entry name" value="GIY-YIG_unchar_3"/>
    <property type="match status" value="1"/>
</dbReference>
<feature type="domain" description="GIY-YIG" evidence="2">
    <location>
        <begin position="3"/>
        <end position="79"/>
    </location>
</feature>
<dbReference type="EMBL" id="CP071518">
    <property type="protein sequence ID" value="QSX79709.1"/>
    <property type="molecule type" value="Genomic_DNA"/>
</dbReference>
<dbReference type="Pfam" id="PF01541">
    <property type="entry name" value="GIY-YIG"/>
    <property type="match status" value="1"/>
</dbReference>
<comment type="similarity">
    <text evidence="1">Belongs to the UPF0213 family.</text>
</comment>
<protein>
    <submittedName>
        <fullName evidence="3">GIY-YIG nuclease family protein</fullName>
    </submittedName>
</protein>
<dbReference type="KEGG" id="lsf:I8J32_007670"/>
<evidence type="ECO:0000313" key="3">
    <source>
        <dbReference type="EMBL" id="QSX79709.1"/>
    </source>
</evidence>
<organism evidence="3 4">
    <name type="scientific">Agrilutibacter solisilvae</name>
    <dbReference type="NCBI Taxonomy" id="2763317"/>
    <lineage>
        <taxon>Bacteria</taxon>
        <taxon>Pseudomonadati</taxon>
        <taxon>Pseudomonadota</taxon>
        <taxon>Gammaproteobacteria</taxon>
        <taxon>Lysobacterales</taxon>
        <taxon>Lysobacteraceae</taxon>
        <taxon>Agrilutibacter</taxon>
    </lineage>
</organism>
<dbReference type="SMART" id="SM00465">
    <property type="entry name" value="GIYc"/>
    <property type="match status" value="1"/>
</dbReference>
<sequence length="97" mass="11400">MERQPAVYVLANGRNGTLYIGVTSDLVARVWQHRNHVVDGFTKQHGIGALVWYELHATMDSAITREKRLKKWRRAWKIDLVEQTNPYWRDLWPDIVG</sequence>
<dbReference type="Gene3D" id="3.40.1440.10">
    <property type="entry name" value="GIY-YIG endonuclease"/>
    <property type="match status" value="1"/>
</dbReference>
<keyword evidence="4" id="KW-1185">Reference proteome</keyword>